<dbReference type="Gene3D" id="3.40.50.1820">
    <property type="entry name" value="alpha/beta hydrolase"/>
    <property type="match status" value="1"/>
</dbReference>
<proteinExistence type="predicted"/>
<dbReference type="GO" id="GO:0016020">
    <property type="term" value="C:membrane"/>
    <property type="evidence" value="ECO:0007669"/>
    <property type="project" value="TreeGrafter"/>
</dbReference>
<dbReference type="PANTHER" id="PTHR43798">
    <property type="entry name" value="MONOACYLGLYCEROL LIPASE"/>
    <property type="match status" value="1"/>
</dbReference>
<protein>
    <submittedName>
        <fullName evidence="3">Putative alpha/beta hydrolase</fullName>
    </submittedName>
</protein>
<gene>
    <name evidence="3" type="ORF">NHU_03920</name>
</gene>
<dbReference type="Proteomes" id="UP000064912">
    <property type="component" value="Chromosome"/>
</dbReference>
<feature type="domain" description="AB hydrolase-1" evidence="2">
    <location>
        <begin position="56"/>
        <end position="290"/>
    </location>
</feature>
<dbReference type="InterPro" id="IPR050266">
    <property type="entry name" value="AB_hydrolase_sf"/>
</dbReference>
<dbReference type="PATRIC" id="fig|35806.4.peg.4021"/>
<dbReference type="AlphaFoldDB" id="A0A0D6B8G6"/>
<organism evidence="3 4">
    <name type="scientific">Rhodovulum sulfidophilum</name>
    <name type="common">Rhodobacter sulfidophilus</name>
    <dbReference type="NCBI Taxonomy" id="35806"/>
    <lineage>
        <taxon>Bacteria</taxon>
        <taxon>Pseudomonadati</taxon>
        <taxon>Pseudomonadota</taxon>
        <taxon>Alphaproteobacteria</taxon>
        <taxon>Rhodobacterales</taxon>
        <taxon>Paracoccaceae</taxon>
        <taxon>Rhodovulum</taxon>
    </lineage>
</organism>
<dbReference type="eggNOG" id="COG2267">
    <property type="taxonomic scope" value="Bacteria"/>
</dbReference>
<dbReference type="InterPro" id="IPR029058">
    <property type="entry name" value="AB_hydrolase_fold"/>
</dbReference>
<dbReference type="PRINTS" id="PR00111">
    <property type="entry name" value="ABHYDROLASE"/>
</dbReference>
<name>A0A0D6B8G6_RHOSU</name>
<dbReference type="EMBL" id="AP014800">
    <property type="protein sequence ID" value="BAQ71044.1"/>
    <property type="molecule type" value="Genomic_DNA"/>
</dbReference>
<dbReference type="Pfam" id="PF00561">
    <property type="entry name" value="Abhydrolase_1"/>
    <property type="match status" value="1"/>
</dbReference>
<evidence type="ECO:0000313" key="3">
    <source>
        <dbReference type="EMBL" id="BAQ71044.1"/>
    </source>
</evidence>
<dbReference type="PANTHER" id="PTHR43798:SF31">
    <property type="entry name" value="AB HYDROLASE SUPERFAMILY PROTEIN YCLE"/>
    <property type="match status" value="1"/>
</dbReference>
<reference evidence="3 4" key="1">
    <citation type="submission" date="2015-02" db="EMBL/GenBank/DDBJ databases">
        <title>Genome sequene of Rhodovulum sulfidophilum DSM 2351.</title>
        <authorList>
            <person name="Nagao N."/>
        </authorList>
    </citation>
    <scope>NUCLEOTIDE SEQUENCE [LARGE SCALE GENOMIC DNA]</scope>
    <source>
        <strain evidence="3 4">DSM 2351</strain>
    </source>
</reference>
<dbReference type="SUPFAM" id="SSF53474">
    <property type="entry name" value="alpha/beta-Hydrolases"/>
    <property type="match status" value="1"/>
</dbReference>
<sequence length="305" mass="32022">MIWAGLLVLMLLAAWPLAEALRRPMAARARSEAPGEIAALPRGRTHLVWEGPADGPVLVLLHGLTIGSHMLDRLAGGLADRGYRVLRYDLYGRGFSDRPRGPQDRAFFLSQLEALLEARGVGGDLTLVGYSMGGAILTAFAAAHPGRVRQLVLLAPAGLGQTPPRLADLAVRLPGIGDWLMAVIGAVVLRRMARAADRAYGLPGTLIAAQGAETRYRGFLPAVLSSMRHMLAEDLSGAHRRLAEAGVPVLAIWGGQDEVIAAGARAGLAAINPAARQLLLPEAGHGLPVTHADAILAEIPAAPAQ</sequence>
<evidence type="ECO:0000256" key="1">
    <source>
        <dbReference type="ARBA" id="ARBA00022801"/>
    </source>
</evidence>
<dbReference type="InterPro" id="IPR000073">
    <property type="entry name" value="AB_hydrolase_1"/>
</dbReference>
<dbReference type="KEGG" id="rsu:NHU_03920"/>
<keyword evidence="1 3" id="KW-0378">Hydrolase</keyword>
<dbReference type="GO" id="GO:0016787">
    <property type="term" value="F:hydrolase activity"/>
    <property type="evidence" value="ECO:0007669"/>
    <property type="project" value="UniProtKB-KW"/>
</dbReference>
<evidence type="ECO:0000259" key="2">
    <source>
        <dbReference type="Pfam" id="PF00561"/>
    </source>
</evidence>
<evidence type="ECO:0000313" key="4">
    <source>
        <dbReference type="Proteomes" id="UP000064912"/>
    </source>
</evidence>
<accession>A0A0D6B8G6</accession>